<proteinExistence type="predicted"/>
<reference evidence="2 3" key="1">
    <citation type="submission" date="2021-03" db="EMBL/GenBank/DDBJ databases">
        <title>Genomic Encyclopedia of Type Strains, Phase IV (KMG-IV): sequencing the most valuable type-strain genomes for metagenomic binning, comparative biology and taxonomic classification.</title>
        <authorList>
            <person name="Goeker M."/>
        </authorList>
    </citation>
    <scope>NUCLEOTIDE SEQUENCE [LARGE SCALE GENOMIC DNA]</scope>
    <source>
        <strain evidence="2 3">DSM 28650</strain>
    </source>
</reference>
<evidence type="ECO:0000313" key="3">
    <source>
        <dbReference type="Proteomes" id="UP001519308"/>
    </source>
</evidence>
<evidence type="ECO:0000313" key="2">
    <source>
        <dbReference type="EMBL" id="MBP2022594.1"/>
    </source>
</evidence>
<dbReference type="RefSeq" id="WP_021285208.1">
    <property type="nucleotide sequence ID" value="NZ_JAGGLL010000018.1"/>
</dbReference>
<name>A0ABS4K7J5_9CLOT</name>
<keyword evidence="1" id="KW-0472">Membrane</keyword>
<comment type="caution">
    <text evidence="2">The sequence shown here is derived from an EMBL/GenBank/DDBJ whole genome shotgun (WGS) entry which is preliminary data.</text>
</comment>
<dbReference type="GO" id="GO:0051301">
    <property type="term" value="P:cell division"/>
    <property type="evidence" value="ECO:0007669"/>
    <property type="project" value="UniProtKB-KW"/>
</dbReference>
<keyword evidence="3" id="KW-1185">Reference proteome</keyword>
<gene>
    <name evidence="2" type="ORF">J2Z44_002417</name>
</gene>
<protein>
    <submittedName>
        <fullName evidence="2">Cell division protein FtsB</fullName>
    </submittedName>
</protein>
<evidence type="ECO:0000256" key="1">
    <source>
        <dbReference type="SAM" id="Phobius"/>
    </source>
</evidence>
<keyword evidence="2" id="KW-0132">Cell division</keyword>
<keyword evidence="1" id="KW-1133">Transmembrane helix</keyword>
<accession>A0ABS4K7J5</accession>
<feature type="transmembrane region" description="Helical" evidence="1">
    <location>
        <begin position="6"/>
        <end position="24"/>
    </location>
</feature>
<sequence>MEGIVIGIQLVIILIIFLELCRFLRRILNLTKEIEDLKERVNTLEEIIKNQNK</sequence>
<organism evidence="2 3">
    <name type="scientific">Clostridium punense</name>
    <dbReference type="NCBI Taxonomy" id="1054297"/>
    <lineage>
        <taxon>Bacteria</taxon>
        <taxon>Bacillati</taxon>
        <taxon>Bacillota</taxon>
        <taxon>Clostridia</taxon>
        <taxon>Eubacteriales</taxon>
        <taxon>Clostridiaceae</taxon>
        <taxon>Clostridium</taxon>
    </lineage>
</organism>
<keyword evidence="1" id="KW-0812">Transmembrane</keyword>
<dbReference type="EMBL" id="JAGGLL010000018">
    <property type="protein sequence ID" value="MBP2022594.1"/>
    <property type="molecule type" value="Genomic_DNA"/>
</dbReference>
<keyword evidence="2" id="KW-0131">Cell cycle</keyword>
<dbReference type="Proteomes" id="UP001519308">
    <property type="component" value="Unassembled WGS sequence"/>
</dbReference>